<dbReference type="AlphaFoldDB" id="A0A0D0CZ95"/>
<organism evidence="2 3">
    <name type="scientific">Paxillus rubicundulus Ve08.2h10</name>
    <dbReference type="NCBI Taxonomy" id="930991"/>
    <lineage>
        <taxon>Eukaryota</taxon>
        <taxon>Fungi</taxon>
        <taxon>Dikarya</taxon>
        <taxon>Basidiomycota</taxon>
        <taxon>Agaricomycotina</taxon>
        <taxon>Agaricomycetes</taxon>
        <taxon>Agaricomycetidae</taxon>
        <taxon>Boletales</taxon>
        <taxon>Paxilineae</taxon>
        <taxon>Paxillaceae</taxon>
        <taxon>Paxillus</taxon>
    </lineage>
</organism>
<dbReference type="EMBL" id="KN825897">
    <property type="protein sequence ID" value="KIK80943.1"/>
    <property type="molecule type" value="Genomic_DNA"/>
</dbReference>
<dbReference type="Proteomes" id="UP000054538">
    <property type="component" value="Unassembled WGS sequence"/>
</dbReference>
<evidence type="ECO:0000256" key="1">
    <source>
        <dbReference type="SAM" id="MobiDB-lite"/>
    </source>
</evidence>
<protein>
    <submittedName>
        <fullName evidence="2">Uncharacterized protein</fullName>
    </submittedName>
</protein>
<dbReference type="HOGENOM" id="CLU_131643_0_0_1"/>
<evidence type="ECO:0000313" key="2">
    <source>
        <dbReference type="EMBL" id="KIK80943.1"/>
    </source>
</evidence>
<keyword evidence="3" id="KW-1185">Reference proteome</keyword>
<gene>
    <name evidence="2" type="ORF">PAXRUDRAFT_157289</name>
</gene>
<feature type="region of interest" description="Disordered" evidence="1">
    <location>
        <begin position="1"/>
        <end position="34"/>
    </location>
</feature>
<evidence type="ECO:0000313" key="3">
    <source>
        <dbReference type="Proteomes" id="UP000054538"/>
    </source>
</evidence>
<reference evidence="2 3" key="1">
    <citation type="submission" date="2014-04" db="EMBL/GenBank/DDBJ databases">
        <authorList>
            <consortium name="DOE Joint Genome Institute"/>
            <person name="Kuo A."/>
            <person name="Kohler A."/>
            <person name="Jargeat P."/>
            <person name="Nagy L.G."/>
            <person name="Floudas D."/>
            <person name="Copeland A."/>
            <person name="Barry K.W."/>
            <person name="Cichocki N."/>
            <person name="Veneault-Fourrey C."/>
            <person name="LaButti K."/>
            <person name="Lindquist E.A."/>
            <person name="Lipzen A."/>
            <person name="Lundell T."/>
            <person name="Morin E."/>
            <person name="Murat C."/>
            <person name="Sun H."/>
            <person name="Tunlid A."/>
            <person name="Henrissat B."/>
            <person name="Grigoriev I.V."/>
            <person name="Hibbett D.S."/>
            <person name="Martin F."/>
            <person name="Nordberg H.P."/>
            <person name="Cantor M.N."/>
            <person name="Hua S.X."/>
        </authorList>
    </citation>
    <scope>NUCLEOTIDE SEQUENCE [LARGE SCALE GENOMIC DNA]</scope>
    <source>
        <strain evidence="2 3">Ve08.2h10</strain>
    </source>
</reference>
<dbReference type="OrthoDB" id="2158839at2759"/>
<sequence length="145" mass="16049">MPTHHRLPSFSKRPISPPSQQSPDKSASKKPRTFHNQTTHSYANTSANNTTLPVCTVFLGHGCHLVIQCKLPHTWDNLYDTFAKCINKALFAKDGCNICSKWQQEEGCSDRHDNRPFCLGCGATSHGAQHCPQAQKTTGTNTIQT</sequence>
<dbReference type="InParanoid" id="A0A0D0CZ95"/>
<name>A0A0D0CZ95_9AGAM</name>
<proteinExistence type="predicted"/>
<accession>A0A0D0CZ95</accession>
<reference evidence="3" key="2">
    <citation type="submission" date="2015-01" db="EMBL/GenBank/DDBJ databases">
        <title>Evolutionary Origins and Diversification of the Mycorrhizal Mutualists.</title>
        <authorList>
            <consortium name="DOE Joint Genome Institute"/>
            <consortium name="Mycorrhizal Genomics Consortium"/>
            <person name="Kohler A."/>
            <person name="Kuo A."/>
            <person name="Nagy L.G."/>
            <person name="Floudas D."/>
            <person name="Copeland A."/>
            <person name="Barry K.W."/>
            <person name="Cichocki N."/>
            <person name="Veneault-Fourrey C."/>
            <person name="LaButti K."/>
            <person name="Lindquist E.A."/>
            <person name="Lipzen A."/>
            <person name="Lundell T."/>
            <person name="Morin E."/>
            <person name="Murat C."/>
            <person name="Riley R."/>
            <person name="Ohm R."/>
            <person name="Sun H."/>
            <person name="Tunlid A."/>
            <person name="Henrissat B."/>
            <person name="Grigoriev I.V."/>
            <person name="Hibbett D.S."/>
            <person name="Martin F."/>
        </authorList>
    </citation>
    <scope>NUCLEOTIDE SEQUENCE [LARGE SCALE GENOMIC DNA]</scope>
    <source>
        <strain evidence="3">Ve08.2h10</strain>
    </source>
</reference>